<dbReference type="GO" id="GO:0005634">
    <property type="term" value="C:nucleus"/>
    <property type="evidence" value="ECO:0007669"/>
    <property type="project" value="UniProtKB-SubCell"/>
</dbReference>
<keyword evidence="4" id="KW-0805">Transcription regulation</keyword>
<comment type="caution">
    <text evidence="10">The sequence shown here is derived from an EMBL/GenBank/DDBJ whole genome shotgun (WGS) entry which is preliminary data.</text>
</comment>
<dbReference type="Gene3D" id="4.10.240.10">
    <property type="entry name" value="Zn(2)-C6 fungal-type DNA-binding domain"/>
    <property type="match status" value="1"/>
</dbReference>
<feature type="compositionally biased region" description="Polar residues" evidence="8">
    <location>
        <begin position="130"/>
        <end position="146"/>
    </location>
</feature>
<dbReference type="GO" id="GO:0008270">
    <property type="term" value="F:zinc ion binding"/>
    <property type="evidence" value="ECO:0007669"/>
    <property type="project" value="InterPro"/>
</dbReference>
<evidence type="ECO:0000256" key="6">
    <source>
        <dbReference type="ARBA" id="ARBA00023163"/>
    </source>
</evidence>
<dbReference type="AlphaFoldDB" id="A0A642V163"/>
<dbReference type="InterPro" id="IPR036864">
    <property type="entry name" value="Zn2-C6_fun-type_DNA-bd_sf"/>
</dbReference>
<dbReference type="Pfam" id="PF00172">
    <property type="entry name" value="Zn_clus"/>
    <property type="match status" value="1"/>
</dbReference>
<evidence type="ECO:0000256" key="8">
    <source>
        <dbReference type="SAM" id="MobiDB-lite"/>
    </source>
</evidence>
<dbReference type="Proteomes" id="UP000761534">
    <property type="component" value="Unassembled WGS sequence"/>
</dbReference>
<name>A0A642V163_9ASCO</name>
<dbReference type="OrthoDB" id="189997at2759"/>
<keyword evidence="11" id="KW-1185">Reference proteome</keyword>
<dbReference type="CDD" id="cd00067">
    <property type="entry name" value="GAL4"/>
    <property type="match status" value="1"/>
</dbReference>
<dbReference type="Pfam" id="PF04082">
    <property type="entry name" value="Fungal_trans"/>
    <property type="match status" value="1"/>
</dbReference>
<keyword evidence="6" id="KW-0804">Transcription</keyword>
<dbReference type="InterPro" id="IPR001138">
    <property type="entry name" value="Zn2Cys6_DnaBD"/>
</dbReference>
<organism evidence="10 11">
    <name type="scientific">Trichomonascus ciferrii</name>
    <dbReference type="NCBI Taxonomy" id="44093"/>
    <lineage>
        <taxon>Eukaryota</taxon>
        <taxon>Fungi</taxon>
        <taxon>Dikarya</taxon>
        <taxon>Ascomycota</taxon>
        <taxon>Saccharomycotina</taxon>
        <taxon>Dipodascomycetes</taxon>
        <taxon>Dipodascales</taxon>
        <taxon>Trichomonascaceae</taxon>
        <taxon>Trichomonascus</taxon>
        <taxon>Trichomonascus ciferrii complex</taxon>
    </lineage>
</organism>
<dbReference type="InterPro" id="IPR007219">
    <property type="entry name" value="XnlR_reg_dom"/>
</dbReference>
<evidence type="ECO:0000313" key="10">
    <source>
        <dbReference type="EMBL" id="KAA8909715.1"/>
    </source>
</evidence>
<dbReference type="SUPFAM" id="SSF57701">
    <property type="entry name" value="Zn2/Cys6 DNA-binding domain"/>
    <property type="match status" value="1"/>
</dbReference>
<feature type="compositionally biased region" description="Basic and acidic residues" evidence="8">
    <location>
        <begin position="67"/>
        <end position="77"/>
    </location>
</feature>
<dbReference type="PROSITE" id="PS00463">
    <property type="entry name" value="ZN2_CY6_FUNGAL_1"/>
    <property type="match status" value="1"/>
</dbReference>
<gene>
    <name evidence="10" type="ORF">TRICI_004364</name>
</gene>
<evidence type="ECO:0000256" key="4">
    <source>
        <dbReference type="ARBA" id="ARBA00023015"/>
    </source>
</evidence>
<keyword evidence="2" id="KW-0479">Metal-binding</keyword>
<dbReference type="GO" id="GO:0045944">
    <property type="term" value="P:positive regulation of transcription by RNA polymerase II"/>
    <property type="evidence" value="ECO:0007669"/>
    <property type="project" value="TreeGrafter"/>
</dbReference>
<reference evidence="10" key="1">
    <citation type="journal article" date="2019" name="G3 (Bethesda)">
        <title>Genome Assemblies of Two Rare Opportunistic Yeast Pathogens: Diutina rugosa (syn. Candida rugosa) and Trichomonascus ciferrii (syn. Candida ciferrii).</title>
        <authorList>
            <person name="Mixao V."/>
            <person name="Saus E."/>
            <person name="Hansen A.P."/>
            <person name="Lass-Florl C."/>
            <person name="Gabaldon T."/>
        </authorList>
    </citation>
    <scope>NUCLEOTIDE SEQUENCE</scope>
    <source>
        <strain evidence="10">CBS 4856</strain>
    </source>
</reference>
<dbReference type="CDD" id="cd12148">
    <property type="entry name" value="fungal_TF_MHR"/>
    <property type="match status" value="1"/>
</dbReference>
<evidence type="ECO:0000259" key="9">
    <source>
        <dbReference type="PROSITE" id="PS50048"/>
    </source>
</evidence>
<evidence type="ECO:0000256" key="3">
    <source>
        <dbReference type="ARBA" id="ARBA00022833"/>
    </source>
</evidence>
<evidence type="ECO:0000256" key="1">
    <source>
        <dbReference type="ARBA" id="ARBA00004123"/>
    </source>
</evidence>
<dbReference type="VEuPathDB" id="FungiDB:TRICI_004364"/>
<feature type="compositionally biased region" description="Polar residues" evidence="8">
    <location>
        <begin position="78"/>
        <end position="116"/>
    </location>
</feature>
<dbReference type="EMBL" id="SWFS01000334">
    <property type="protein sequence ID" value="KAA8909715.1"/>
    <property type="molecule type" value="Genomic_DNA"/>
</dbReference>
<proteinExistence type="predicted"/>
<dbReference type="PANTHER" id="PTHR47782:SF1">
    <property type="entry name" value="PYRIMIDINE PATHWAY REGULATORY PROTEIN 1"/>
    <property type="match status" value="1"/>
</dbReference>
<evidence type="ECO:0000256" key="5">
    <source>
        <dbReference type="ARBA" id="ARBA00023125"/>
    </source>
</evidence>
<dbReference type="PANTHER" id="PTHR47782">
    <property type="entry name" value="ZN(II)2CYS6 TRANSCRIPTION FACTOR (EUROFUNG)-RELATED"/>
    <property type="match status" value="1"/>
</dbReference>
<dbReference type="GO" id="GO:0043565">
    <property type="term" value="F:sequence-specific DNA binding"/>
    <property type="evidence" value="ECO:0007669"/>
    <property type="project" value="TreeGrafter"/>
</dbReference>
<feature type="domain" description="Zn(2)-C6 fungal-type" evidence="9">
    <location>
        <begin position="15"/>
        <end position="45"/>
    </location>
</feature>
<dbReference type="GO" id="GO:0006351">
    <property type="term" value="P:DNA-templated transcription"/>
    <property type="evidence" value="ECO:0007669"/>
    <property type="project" value="InterPro"/>
</dbReference>
<feature type="compositionally biased region" description="Polar residues" evidence="8">
    <location>
        <begin position="732"/>
        <end position="748"/>
    </location>
</feature>
<feature type="compositionally biased region" description="Low complexity" evidence="8">
    <location>
        <begin position="749"/>
        <end position="760"/>
    </location>
</feature>
<keyword evidence="5" id="KW-0238">DNA-binding</keyword>
<sequence length="812" mass="90812">MTDATESGSQRKLPACERCRSRKQKCDSALPSCSNCSKAGVECVNHDRALGRTVSRSYLWSLEEKLKNYEQSSERSDCGQSPNKRLRPNTSDSNSVTEKTPPVQQVNRPSQSSQERLSPKSPAIVPAPSSPKQSDIPRNTPSPVSSESHEDPMTTVLAAALAGTDGPHVSDDINRQIQNYSTSFPQQGAREKFIEKEKMAISKLGQDFLKQCRKNTTKNRNADISAYDEPLLNRLARRYFTWINSAYPVLHECTFLTQLEACRTAPREATMLDQFQVKMVISISLASISRPHLSTSEIGRAAHDFWKSATKTLSKVLCGRGIQGLQNILLLLQYTLLVPKGGNLWQLSGSAMRFATDLGLYAEPNPGQDFDPLVLDLRRRLFWTCYCIDRVVTTAMGRPTGIPEAWITVELPSLVEDRLITVNGVFPGPTCQLKVAQVHQVRICRLQAEIHGMLYAPSAGSMGQSLSAWSWNVYDQLRLWRVSLSYPTPLITKEWMELQYHIAVVLLFRPSPNRPNPSEESLHVAFHSAGEVMKLVKTMHRDNSAVFSWLTVQNLFMCGLTFINSLKSLVEGQISQKLCIPLVEVFLQIQACSAMLETLSTLEVGSNERIRNVFEMASSNVLHSLSHVTRTSIQQINHSHDCIWAQIAMSDNLNIQRPTLVDGINVPICMRSCILQQINIESWENSGNHSLGSTDEHFYEHDVDAASTLYINYSSIDPKSYITLTKSSDPITSHRSSSHSVQEQDSASTQTVQTTGPPTTNVHEPHSAQVRHLSDLPDWSETKLGAELEKWFLYPFSDASPSIPEFVSEQFM</sequence>
<dbReference type="SMART" id="SM00906">
    <property type="entry name" value="Fungal_trans"/>
    <property type="match status" value="1"/>
</dbReference>
<comment type="subcellular location">
    <subcellularLocation>
        <location evidence="1">Nucleus</location>
    </subcellularLocation>
</comment>
<dbReference type="PROSITE" id="PS50048">
    <property type="entry name" value="ZN2_CY6_FUNGAL_2"/>
    <property type="match status" value="1"/>
</dbReference>
<feature type="region of interest" description="Disordered" evidence="8">
    <location>
        <begin position="732"/>
        <end position="765"/>
    </location>
</feature>
<feature type="region of interest" description="Disordered" evidence="8">
    <location>
        <begin position="67"/>
        <end position="151"/>
    </location>
</feature>
<dbReference type="SMART" id="SM00066">
    <property type="entry name" value="GAL4"/>
    <property type="match status" value="1"/>
</dbReference>
<dbReference type="GO" id="GO:0000981">
    <property type="term" value="F:DNA-binding transcription factor activity, RNA polymerase II-specific"/>
    <property type="evidence" value="ECO:0007669"/>
    <property type="project" value="InterPro"/>
</dbReference>
<accession>A0A642V163</accession>
<evidence type="ECO:0000313" key="11">
    <source>
        <dbReference type="Proteomes" id="UP000761534"/>
    </source>
</evidence>
<protein>
    <recommendedName>
        <fullName evidence="9">Zn(2)-C6 fungal-type domain-containing protein</fullName>
    </recommendedName>
</protein>
<evidence type="ECO:0000256" key="2">
    <source>
        <dbReference type="ARBA" id="ARBA00022723"/>
    </source>
</evidence>
<keyword evidence="7" id="KW-0539">Nucleus</keyword>
<keyword evidence="3" id="KW-0862">Zinc</keyword>
<evidence type="ECO:0000256" key="7">
    <source>
        <dbReference type="ARBA" id="ARBA00023242"/>
    </source>
</evidence>
<dbReference type="InterPro" id="IPR052202">
    <property type="entry name" value="Yeast_MetPath_Reg"/>
</dbReference>